<evidence type="ECO:0000256" key="1">
    <source>
        <dbReference type="SAM" id="Phobius"/>
    </source>
</evidence>
<keyword evidence="1" id="KW-0472">Membrane</keyword>
<keyword evidence="1" id="KW-1133">Transmembrane helix</keyword>
<proteinExistence type="predicted"/>
<evidence type="ECO:0000313" key="2">
    <source>
        <dbReference type="EMBL" id="GAA0719060.1"/>
    </source>
</evidence>
<comment type="caution">
    <text evidence="2">The sequence shown here is derived from an EMBL/GenBank/DDBJ whole genome shotgun (WGS) entry which is preliminary data.</text>
</comment>
<keyword evidence="1" id="KW-0812">Transmembrane</keyword>
<dbReference type="InterPro" id="IPR031360">
    <property type="entry name" value="TrpP"/>
</dbReference>
<dbReference type="Pfam" id="PF17099">
    <property type="entry name" value="TrpP"/>
    <property type="match status" value="1"/>
</dbReference>
<keyword evidence="3" id="KW-1185">Reference proteome</keyword>
<feature type="transmembrane region" description="Helical" evidence="1">
    <location>
        <begin position="102"/>
        <end position="127"/>
    </location>
</feature>
<accession>A0ABN1IR69</accession>
<gene>
    <name evidence="2" type="ORF">GCM10008905_06630</name>
</gene>
<name>A0ABN1IR69_9CLOT</name>
<protein>
    <submittedName>
        <fullName evidence="2">Tryptophan transporter</fullName>
    </submittedName>
</protein>
<reference evidence="2 3" key="1">
    <citation type="journal article" date="2019" name="Int. J. Syst. Evol. Microbiol.">
        <title>The Global Catalogue of Microorganisms (GCM) 10K type strain sequencing project: providing services to taxonomists for standard genome sequencing and annotation.</title>
        <authorList>
            <consortium name="The Broad Institute Genomics Platform"/>
            <consortium name="The Broad Institute Genome Sequencing Center for Infectious Disease"/>
            <person name="Wu L."/>
            <person name="Ma J."/>
        </authorList>
    </citation>
    <scope>NUCLEOTIDE SEQUENCE [LARGE SCALE GENOMIC DNA]</scope>
    <source>
        <strain evidence="2 3">JCM 1405</strain>
    </source>
</reference>
<dbReference type="RefSeq" id="WP_343766605.1">
    <property type="nucleotide sequence ID" value="NZ_BAAACF010000001.1"/>
</dbReference>
<evidence type="ECO:0000313" key="3">
    <source>
        <dbReference type="Proteomes" id="UP001500339"/>
    </source>
</evidence>
<dbReference type="EMBL" id="BAAACF010000001">
    <property type="protein sequence ID" value="GAA0719060.1"/>
    <property type="molecule type" value="Genomic_DNA"/>
</dbReference>
<dbReference type="Proteomes" id="UP001500339">
    <property type="component" value="Unassembled WGS sequence"/>
</dbReference>
<feature type="transmembrane region" description="Helical" evidence="1">
    <location>
        <begin position="133"/>
        <end position="154"/>
    </location>
</feature>
<organism evidence="2 3">
    <name type="scientific">Clostridium malenominatum</name>
    <dbReference type="NCBI Taxonomy" id="1539"/>
    <lineage>
        <taxon>Bacteria</taxon>
        <taxon>Bacillati</taxon>
        <taxon>Bacillota</taxon>
        <taxon>Clostridia</taxon>
        <taxon>Eubacteriales</taxon>
        <taxon>Clostridiaceae</taxon>
        <taxon>Clostridium</taxon>
    </lineage>
</organism>
<sequence length="166" mass="17985">MSLKKFVLSSVLLAVGLLLHQVSPNFVFGLRPDFLLIMMFISLSFVEDFKYVFVIGLVSGVLTALTTTFPGGQLPNIIDKVITAPAVYMLMRVFNTKLNGKIGTIIIGFLGTLISGTIFLLSALYLVGLPASLGVLFPTVLVAAFLNSMCISFITKILNVTLKYSN</sequence>